<dbReference type="InterPro" id="IPR023753">
    <property type="entry name" value="FAD/NAD-binding_dom"/>
</dbReference>
<protein>
    <submittedName>
        <fullName evidence="6">Pyridine nucleotide-disulfide oxidoreductase</fullName>
    </submittedName>
</protein>
<dbReference type="AlphaFoldDB" id="A0A0A0BLL7"/>
<dbReference type="InterPro" id="IPR036188">
    <property type="entry name" value="FAD/NAD-bd_sf"/>
</dbReference>
<keyword evidence="7" id="KW-1185">Reference proteome</keyword>
<evidence type="ECO:0000256" key="3">
    <source>
        <dbReference type="ARBA" id="ARBA00022827"/>
    </source>
</evidence>
<dbReference type="GO" id="GO:0050660">
    <property type="term" value="F:flavin adenine dinucleotide binding"/>
    <property type="evidence" value="ECO:0007669"/>
    <property type="project" value="TreeGrafter"/>
</dbReference>
<dbReference type="SUPFAM" id="SSF51905">
    <property type="entry name" value="FAD/NAD(P)-binding domain"/>
    <property type="match status" value="1"/>
</dbReference>
<keyword evidence="3" id="KW-0274">FAD</keyword>
<evidence type="ECO:0000256" key="1">
    <source>
        <dbReference type="ARBA" id="ARBA00006442"/>
    </source>
</evidence>
<evidence type="ECO:0000259" key="5">
    <source>
        <dbReference type="Pfam" id="PF07992"/>
    </source>
</evidence>
<dbReference type="OrthoDB" id="3248171at2"/>
<feature type="non-terminal residue" evidence="6">
    <location>
        <position position="1"/>
    </location>
</feature>
<dbReference type="RefSeq" id="WP_035062846.1">
    <property type="nucleotide sequence ID" value="NZ_AXCZ01000286.1"/>
</dbReference>
<reference evidence="6 7" key="1">
    <citation type="submission" date="2013-08" db="EMBL/GenBank/DDBJ databases">
        <title>Genome sequencing of Cellulomonas bogoriensis 69B4.</title>
        <authorList>
            <person name="Chen F."/>
            <person name="Li Y."/>
            <person name="Wang G."/>
        </authorList>
    </citation>
    <scope>NUCLEOTIDE SEQUENCE [LARGE SCALE GENOMIC DNA]</scope>
    <source>
        <strain evidence="6 7">69B4</strain>
    </source>
</reference>
<organism evidence="6 7">
    <name type="scientific">Cellulomonas bogoriensis 69B4 = DSM 16987</name>
    <dbReference type="NCBI Taxonomy" id="1386082"/>
    <lineage>
        <taxon>Bacteria</taxon>
        <taxon>Bacillati</taxon>
        <taxon>Actinomycetota</taxon>
        <taxon>Actinomycetes</taxon>
        <taxon>Micrococcales</taxon>
        <taxon>Cellulomonadaceae</taxon>
        <taxon>Cellulomonas</taxon>
    </lineage>
</organism>
<keyword evidence="2" id="KW-0285">Flavoprotein</keyword>
<proteinExistence type="inferred from homology"/>
<name>A0A0A0BLL7_9CELL</name>
<sequence>SSEVLTADYVVLATGTGYPFPAKYLEDATAVATSRLERLREGLVRCREVVIVGGGAVGLELAGELTSVHPGLGVTVVDQAPQVLANGDYLPELRDAVVQQLTDRGVRFVLGAPLGSTPPTDVGTYGHFEVTTTAGVQVEGQMWFRCYGSRPVTDYLGAELAADLRGDGTIPVDEHLMVRGQDRTFAIGDITDVKESKRASAARDHAGVVAQNIRDLVAGRAPSATYSPAPEMIVLPLGPDGGASQLGQPDGSRTVVGAHRTTTIKGADLFSGLMADLFGLER</sequence>
<keyword evidence="4" id="KW-0560">Oxidoreductase</keyword>
<dbReference type="PANTHER" id="PTHR43735">
    <property type="entry name" value="APOPTOSIS-INDUCING FACTOR 1"/>
    <property type="match status" value="1"/>
</dbReference>
<dbReference type="GO" id="GO:0004174">
    <property type="term" value="F:electron-transferring-flavoprotein dehydrogenase activity"/>
    <property type="evidence" value="ECO:0007669"/>
    <property type="project" value="TreeGrafter"/>
</dbReference>
<accession>A0A0A0BLL7</accession>
<evidence type="ECO:0000256" key="2">
    <source>
        <dbReference type="ARBA" id="ARBA00022630"/>
    </source>
</evidence>
<evidence type="ECO:0000313" key="6">
    <source>
        <dbReference type="EMBL" id="KGM08587.1"/>
    </source>
</evidence>
<dbReference type="Pfam" id="PF07992">
    <property type="entry name" value="Pyr_redox_2"/>
    <property type="match status" value="1"/>
</dbReference>
<feature type="domain" description="FAD/NAD(P)-binding" evidence="5">
    <location>
        <begin position="3"/>
        <end position="205"/>
    </location>
</feature>
<dbReference type="Proteomes" id="UP000054314">
    <property type="component" value="Unassembled WGS sequence"/>
</dbReference>
<evidence type="ECO:0000256" key="4">
    <source>
        <dbReference type="ARBA" id="ARBA00023002"/>
    </source>
</evidence>
<comment type="caution">
    <text evidence="6">The sequence shown here is derived from an EMBL/GenBank/DDBJ whole genome shotgun (WGS) entry which is preliminary data.</text>
</comment>
<comment type="similarity">
    <text evidence="1">Belongs to the FAD-dependent oxidoreductase family.</text>
</comment>
<dbReference type="PRINTS" id="PR00411">
    <property type="entry name" value="PNDRDTASEI"/>
</dbReference>
<dbReference type="PANTHER" id="PTHR43735:SF3">
    <property type="entry name" value="FERROPTOSIS SUPPRESSOR PROTEIN 1"/>
    <property type="match status" value="1"/>
</dbReference>
<dbReference type="Gene3D" id="3.50.50.100">
    <property type="match status" value="1"/>
</dbReference>
<gene>
    <name evidence="6" type="ORF">N869_09910</name>
</gene>
<evidence type="ECO:0000313" key="7">
    <source>
        <dbReference type="Proteomes" id="UP000054314"/>
    </source>
</evidence>
<dbReference type="GO" id="GO:0005737">
    <property type="term" value="C:cytoplasm"/>
    <property type="evidence" value="ECO:0007669"/>
    <property type="project" value="TreeGrafter"/>
</dbReference>
<dbReference type="EMBL" id="AXCZ01000286">
    <property type="protein sequence ID" value="KGM08587.1"/>
    <property type="molecule type" value="Genomic_DNA"/>
</dbReference>